<proteinExistence type="inferred from homology"/>
<dbReference type="GO" id="GO:0005975">
    <property type="term" value="P:carbohydrate metabolic process"/>
    <property type="evidence" value="ECO:0007669"/>
    <property type="project" value="InterPro"/>
</dbReference>
<gene>
    <name evidence="5" type="ORF">HDF15_004271</name>
</gene>
<protein>
    <submittedName>
        <fullName evidence="5">Polygalacturonase</fullName>
    </submittedName>
</protein>
<dbReference type="EMBL" id="JACHIO010000021">
    <property type="protein sequence ID" value="MBB5065901.1"/>
    <property type="molecule type" value="Genomic_DNA"/>
</dbReference>
<reference evidence="5 6" key="1">
    <citation type="submission" date="2020-08" db="EMBL/GenBank/DDBJ databases">
        <title>Genomic Encyclopedia of Type Strains, Phase IV (KMG-V): Genome sequencing to study the core and pangenomes of soil and plant-associated prokaryotes.</title>
        <authorList>
            <person name="Whitman W."/>
        </authorList>
    </citation>
    <scope>NUCLEOTIDE SEQUENCE [LARGE SCALE GENOMIC DNA]</scope>
    <source>
        <strain evidence="5 6">X5P3</strain>
    </source>
</reference>
<dbReference type="InterPro" id="IPR006311">
    <property type="entry name" value="TAT_signal"/>
</dbReference>
<evidence type="ECO:0000313" key="6">
    <source>
        <dbReference type="Proteomes" id="UP000584867"/>
    </source>
</evidence>
<dbReference type="InterPro" id="IPR006626">
    <property type="entry name" value="PbH1"/>
</dbReference>
<keyword evidence="3 4" id="KW-0326">Glycosidase</keyword>
<keyword evidence="2 4" id="KW-0378">Hydrolase</keyword>
<sequence length="475" mass="51145">MNHPEWARRTFLKRAGQGLASLPLLSTLPVLLEAQTPAKSSAESHAKLHAEPATPKPVVKLNVRDFGAVGDGKTKDTLALQQALDRCSLLGGGEVFVPAGEYLSGALVLRSNTLLRLDGDASLLGSPDVADYPLTQVRWEGRWIKGSIGFISAMDAENIGIVGKGKIIGNTAIKGRVDRATQFRNPALLEFVSCKNVRVEDCFTSQNDMWSIHPTYCENITFKNVTVHSGADGIDVDSCKHVVIDGCDFDTHDDCISLKSGRGEEGYTILRPTEDVQISNCTFMDHFWACIGIGSETSGGIRNVRVDHCKCLGARTFAIYIKSRPGRGAFIEDISMNDLEVSGAKQGFLRFNILDSGKQDEFPVPGEEGIPTIRNFHFSNIRVTDMPVLVDGVGIHPSKPLEGFSLTNVTGTCGKGISLANIKHAVVRDIKVTGFTGPLLSTHNVTGTGLNGAATLDAAKVPEPVPVPAQPYMLH</sequence>
<dbReference type="SMART" id="SM00710">
    <property type="entry name" value="PbH1"/>
    <property type="match status" value="5"/>
</dbReference>
<dbReference type="InterPro" id="IPR011050">
    <property type="entry name" value="Pectin_lyase_fold/virulence"/>
</dbReference>
<comment type="caution">
    <text evidence="5">The sequence shown here is derived from an EMBL/GenBank/DDBJ whole genome shotgun (WGS) entry which is preliminary data.</text>
</comment>
<evidence type="ECO:0000256" key="1">
    <source>
        <dbReference type="ARBA" id="ARBA00008834"/>
    </source>
</evidence>
<dbReference type="GO" id="GO:0004650">
    <property type="term" value="F:polygalacturonase activity"/>
    <property type="evidence" value="ECO:0007669"/>
    <property type="project" value="InterPro"/>
</dbReference>
<dbReference type="PANTHER" id="PTHR31339">
    <property type="entry name" value="PECTIN LYASE-RELATED"/>
    <property type="match status" value="1"/>
</dbReference>
<dbReference type="InterPro" id="IPR012334">
    <property type="entry name" value="Pectin_lyas_fold"/>
</dbReference>
<dbReference type="PROSITE" id="PS51318">
    <property type="entry name" value="TAT"/>
    <property type="match status" value="1"/>
</dbReference>
<evidence type="ECO:0000256" key="2">
    <source>
        <dbReference type="ARBA" id="ARBA00022801"/>
    </source>
</evidence>
<organism evidence="5 6">
    <name type="scientific">Granulicella mallensis</name>
    <dbReference type="NCBI Taxonomy" id="940614"/>
    <lineage>
        <taxon>Bacteria</taxon>
        <taxon>Pseudomonadati</taxon>
        <taxon>Acidobacteriota</taxon>
        <taxon>Terriglobia</taxon>
        <taxon>Terriglobales</taxon>
        <taxon>Acidobacteriaceae</taxon>
        <taxon>Granulicella</taxon>
    </lineage>
</organism>
<dbReference type="Gene3D" id="2.160.20.10">
    <property type="entry name" value="Single-stranded right-handed beta-helix, Pectin lyase-like"/>
    <property type="match status" value="1"/>
</dbReference>
<evidence type="ECO:0000256" key="3">
    <source>
        <dbReference type="ARBA" id="ARBA00023295"/>
    </source>
</evidence>
<name>A0A7W7ZTP0_9BACT</name>
<dbReference type="InterPro" id="IPR051801">
    <property type="entry name" value="GH28_Enzymes"/>
</dbReference>
<dbReference type="InterPro" id="IPR000743">
    <property type="entry name" value="Glyco_hydro_28"/>
</dbReference>
<dbReference type="SUPFAM" id="SSF51126">
    <property type="entry name" value="Pectin lyase-like"/>
    <property type="match status" value="1"/>
</dbReference>
<dbReference type="AlphaFoldDB" id="A0A7W7ZTP0"/>
<evidence type="ECO:0000313" key="5">
    <source>
        <dbReference type="EMBL" id="MBB5065901.1"/>
    </source>
</evidence>
<comment type="similarity">
    <text evidence="1 4">Belongs to the glycosyl hydrolase 28 family.</text>
</comment>
<dbReference type="Proteomes" id="UP000584867">
    <property type="component" value="Unassembled WGS sequence"/>
</dbReference>
<dbReference type="RefSeq" id="WP_184258992.1">
    <property type="nucleotide sequence ID" value="NZ_JACHIO010000021.1"/>
</dbReference>
<accession>A0A7W7ZTP0</accession>
<dbReference type="Pfam" id="PF00295">
    <property type="entry name" value="Glyco_hydro_28"/>
    <property type="match status" value="1"/>
</dbReference>
<evidence type="ECO:0000256" key="4">
    <source>
        <dbReference type="RuleBase" id="RU361169"/>
    </source>
</evidence>
<dbReference type="PANTHER" id="PTHR31339:SF9">
    <property type="entry name" value="PLASMIN AND FIBRONECTIN-BINDING PROTEIN A"/>
    <property type="match status" value="1"/>
</dbReference>